<feature type="transmembrane region" description="Helical" evidence="14">
    <location>
        <begin position="31"/>
        <end position="50"/>
    </location>
</feature>
<gene>
    <name evidence="14" type="primary">fluC</name>
    <name evidence="14" type="synonym">crcB</name>
    <name evidence="15" type="ORF">FC60_GL000463</name>
</gene>
<dbReference type="GO" id="GO:0140114">
    <property type="term" value="P:cellular detoxification of fluoride"/>
    <property type="evidence" value="ECO:0007669"/>
    <property type="project" value="UniProtKB-UniRule"/>
</dbReference>
<keyword evidence="3 14" id="KW-1003">Cell membrane</keyword>
<reference evidence="15 16" key="1">
    <citation type="journal article" date="2015" name="Genome Announc.">
        <title>Expanding the biotechnology potential of lactobacilli through comparative genomics of 213 strains and associated genera.</title>
        <authorList>
            <person name="Sun Z."/>
            <person name="Harris H.M."/>
            <person name="McCann A."/>
            <person name="Guo C."/>
            <person name="Argimon S."/>
            <person name="Zhang W."/>
            <person name="Yang X."/>
            <person name="Jeffery I.B."/>
            <person name="Cooney J.C."/>
            <person name="Kagawa T.F."/>
            <person name="Liu W."/>
            <person name="Song Y."/>
            <person name="Salvetti E."/>
            <person name="Wrobel A."/>
            <person name="Rasinkangas P."/>
            <person name="Parkhill J."/>
            <person name="Rea M.C."/>
            <person name="O'Sullivan O."/>
            <person name="Ritari J."/>
            <person name="Douillard F.P."/>
            <person name="Paul Ross R."/>
            <person name="Yang R."/>
            <person name="Briner A.E."/>
            <person name="Felis G.E."/>
            <person name="de Vos W.M."/>
            <person name="Barrangou R."/>
            <person name="Klaenhammer T.R."/>
            <person name="Caufield P.W."/>
            <person name="Cui Y."/>
            <person name="Zhang H."/>
            <person name="O'Toole P.W."/>
        </authorList>
    </citation>
    <scope>NUCLEOTIDE SEQUENCE [LARGE SCALE GENOMIC DNA]</scope>
    <source>
        <strain evidence="15 16">DSM 16045</strain>
    </source>
</reference>
<dbReference type="PANTHER" id="PTHR28259:SF16">
    <property type="entry name" value="FLUORIDE-SPECIFIC ION CHANNEL FLUC 2"/>
    <property type="match status" value="1"/>
</dbReference>
<keyword evidence="8 14" id="KW-0406">Ion transport</keyword>
<evidence type="ECO:0000313" key="16">
    <source>
        <dbReference type="Proteomes" id="UP000051739"/>
    </source>
</evidence>
<sequence length="113" mass="12659">MWLVVSCGAGIGALCRWQLTNWIKRLTRVNWPFATLLINWLGTFILGILVTHPLVLINQSVLTSGFLGGLTTFSTMNVELITLWHDRVGQAFWTYLLASYAGGMVWAFLGMII</sequence>
<organism evidence="15 16">
    <name type="scientific">Limosilactobacillus gastricus DSM 16045</name>
    <dbReference type="NCBI Taxonomy" id="1423749"/>
    <lineage>
        <taxon>Bacteria</taxon>
        <taxon>Bacillati</taxon>
        <taxon>Bacillota</taxon>
        <taxon>Bacilli</taxon>
        <taxon>Lactobacillales</taxon>
        <taxon>Lactobacillaceae</taxon>
        <taxon>Limosilactobacillus</taxon>
    </lineage>
</organism>
<evidence type="ECO:0000256" key="2">
    <source>
        <dbReference type="ARBA" id="ARBA00022448"/>
    </source>
</evidence>
<keyword evidence="5 14" id="KW-0479">Metal-binding</keyword>
<keyword evidence="10 14" id="KW-0407">Ion channel</keyword>
<keyword evidence="7 14" id="KW-0915">Sodium</keyword>
<keyword evidence="16" id="KW-1185">Reference proteome</keyword>
<comment type="similarity">
    <text evidence="11 14">Belongs to the fluoride channel Fluc/FEX (TC 1.A.43) family.</text>
</comment>
<dbReference type="GO" id="GO:0062054">
    <property type="term" value="F:fluoride channel activity"/>
    <property type="evidence" value="ECO:0007669"/>
    <property type="project" value="UniProtKB-UniRule"/>
</dbReference>
<evidence type="ECO:0000313" key="15">
    <source>
        <dbReference type="EMBL" id="KRM01977.1"/>
    </source>
</evidence>
<keyword evidence="9 14" id="KW-0472">Membrane</keyword>
<dbReference type="AlphaFoldDB" id="A0A0R1VFE7"/>
<dbReference type="PATRIC" id="fig|1423749.3.peg.465"/>
<dbReference type="GO" id="GO:0046872">
    <property type="term" value="F:metal ion binding"/>
    <property type="evidence" value="ECO:0007669"/>
    <property type="project" value="UniProtKB-KW"/>
</dbReference>
<dbReference type="EMBL" id="AZFN01000014">
    <property type="protein sequence ID" value="KRM01977.1"/>
    <property type="molecule type" value="Genomic_DNA"/>
</dbReference>
<keyword evidence="6 14" id="KW-1133">Transmembrane helix</keyword>
<comment type="catalytic activity">
    <reaction evidence="12">
        <text>fluoride(in) = fluoride(out)</text>
        <dbReference type="Rhea" id="RHEA:76159"/>
        <dbReference type="ChEBI" id="CHEBI:17051"/>
    </reaction>
    <physiologicalReaction direction="left-to-right" evidence="12">
        <dbReference type="Rhea" id="RHEA:76160"/>
    </physiologicalReaction>
</comment>
<dbReference type="HAMAP" id="MF_00454">
    <property type="entry name" value="FluC"/>
    <property type="match status" value="1"/>
</dbReference>
<evidence type="ECO:0000256" key="7">
    <source>
        <dbReference type="ARBA" id="ARBA00023053"/>
    </source>
</evidence>
<evidence type="ECO:0000256" key="13">
    <source>
        <dbReference type="ARBA" id="ARBA00049940"/>
    </source>
</evidence>
<comment type="activity regulation">
    <text evidence="14">Na(+) is not transported, but it plays an essential structural role and its presence is essential for fluoride channel function.</text>
</comment>
<protein>
    <recommendedName>
        <fullName evidence="14">Fluoride-specific ion channel FluC</fullName>
    </recommendedName>
</protein>
<evidence type="ECO:0000256" key="9">
    <source>
        <dbReference type="ARBA" id="ARBA00023136"/>
    </source>
</evidence>
<proteinExistence type="inferred from homology"/>
<feature type="transmembrane region" description="Helical" evidence="14">
    <location>
        <begin position="91"/>
        <end position="112"/>
    </location>
</feature>
<dbReference type="PANTHER" id="PTHR28259">
    <property type="entry name" value="FLUORIDE EXPORT PROTEIN 1-RELATED"/>
    <property type="match status" value="1"/>
</dbReference>
<evidence type="ECO:0000256" key="12">
    <source>
        <dbReference type="ARBA" id="ARBA00035585"/>
    </source>
</evidence>
<comment type="caution">
    <text evidence="15">The sequence shown here is derived from an EMBL/GenBank/DDBJ whole genome shotgun (WGS) entry which is preliminary data.</text>
</comment>
<evidence type="ECO:0000256" key="1">
    <source>
        <dbReference type="ARBA" id="ARBA00004651"/>
    </source>
</evidence>
<feature type="binding site" evidence="14">
    <location>
        <position position="68"/>
    </location>
    <ligand>
        <name>Na(+)</name>
        <dbReference type="ChEBI" id="CHEBI:29101"/>
        <note>structural</note>
    </ligand>
</feature>
<evidence type="ECO:0000256" key="3">
    <source>
        <dbReference type="ARBA" id="ARBA00022475"/>
    </source>
</evidence>
<dbReference type="GO" id="GO:0005886">
    <property type="term" value="C:plasma membrane"/>
    <property type="evidence" value="ECO:0007669"/>
    <property type="project" value="UniProtKB-SubCell"/>
</dbReference>
<evidence type="ECO:0000256" key="6">
    <source>
        <dbReference type="ARBA" id="ARBA00022989"/>
    </source>
</evidence>
<accession>A0A0R1VFE7</accession>
<dbReference type="InterPro" id="IPR003691">
    <property type="entry name" value="FluC"/>
</dbReference>
<dbReference type="RefSeq" id="WP_056937511.1">
    <property type="nucleotide sequence ID" value="NZ_AZFN01000014.1"/>
</dbReference>
<comment type="subcellular location">
    <subcellularLocation>
        <location evidence="1 14">Cell membrane</location>
        <topology evidence="1 14">Multi-pass membrane protein</topology>
    </subcellularLocation>
</comment>
<evidence type="ECO:0000256" key="8">
    <source>
        <dbReference type="ARBA" id="ARBA00023065"/>
    </source>
</evidence>
<comment type="function">
    <text evidence="13 14">Fluoride-specific ion channel. Important for reducing fluoride concentration in the cell, thus reducing its toxicity.</text>
</comment>
<dbReference type="Proteomes" id="UP000051739">
    <property type="component" value="Unassembled WGS sequence"/>
</dbReference>
<keyword evidence="2 14" id="KW-0813">Transport</keyword>
<feature type="binding site" evidence="14">
    <location>
        <position position="71"/>
    </location>
    <ligand>
        <name>Na(+)</name>
        <dbReference type="ChEBI" id="CHEBI:29101"/>
        <note>structural</note>
    </ligand>
</feature>
<feature type="transmembrane region" description="Helical" evidence="14">
    <location>
        <begin position="62"/>
        <end position="85"/>
    </location>
</feature>
<dbReference type="Pfam" id="PF02537">
    <property type="entry name" value="CRCB"/>
    <property type="match status" value="1"/>
</dbReference>
<evidence type="ECO:0000256" key="5">
    <source>
        <dbReference type="ARBA" id="ARBA00022723"/>
    </source>
</evidence>
<evidence type="ECO:0000256" key="10">
    <source>
        <dbReference type="ARBA" id="ARBA00023303"/>
    </source>
</evidence>
<keyword evidence="4 14" id="KW-0812">Transmembrane</keyword>
<evidence type="ECO:0000256" key="4">
    <source>
        <dbReference type="ARBA" id="ARBA00022692"/>
    </source>
</evidence>
<name>A0A0R1VFE7_9LACO</name>
<evidence type="ECO:0000256" key="11">
    <source>
        <dbReference type="ARBA" id="ARBA00035120"/>
    </source>
</evidence>
<evidence type="ECO:0000256" key="14">
    <source>
        <dbReference type="HAMAP-Rule" id="MF_00454"/>
    </source>
</evidence>